<proteinExistence type="predicted"/>
<dbReference type="EMBL" id="WCRW01000005">
    <property type="protein sequence ID" value="KAB4456821.1"/>
    <property type="molecule type" value="Genomic_DNA"/>
</dbReference>
<evidence type="ECO:0000313" key="1">
    <source>
        <dbReference type="EMBL" id="KAB4456821.1"/>
    </source>
</evidence>
<accession>A0A7J5JZF7</accession>
<organism evidence="1 2">
    <name type="scientific">Bacteroides thetaiotaomicron</name>
    <dbReference type="NCBI Taxonomy" id="818"/>
    <lineage>
        <taxon>Bacteria</taxon>
        <taxon>Pseudomonadati</taxon>
        <taxon>Bacteroidota</taxon>
        <taxon>Bacteroidia</taxon>
        <taxon>Bacteroidales</taxon>
        <taxon>Bacteroidaceae</taxon>
        <taxon>Bacteroides</taxon>
    </lineage>
</organism>
<gene>
    <name evidence="1" type="ORF">GAN75_09585</name>
</gene>
<evidence type="ECO:0000313" key="2">
    <source>
        <dbReference type="Proteomes" id="UP000436825"/>
    </source>
</evidence>
<comment type="caution">
    <text evidence="1">The sequence shown here is derived from an EMBL/GenBank/DDBJ whole genome shotgun (WGS) entry which is preliminary data.</text>
</comment>
<protein>
    <submittedName>
        <fullName evidence="1">Uncharacterized protein</fullName>
    </submittedName>
</protein>
<reference evidence="1 2" key="1">
    <citation type="journal article" date="2019" name="Nat. Med.">
        <title>A library of human gut bacterial isolates paired with longitudinal multiomics data enables mechanistic microbiome research.</title>
        <authorList>
            <person name="Poyet M."/>
            <person name="Groussin M."/>
            <person name="Gibbons S.M."/>
            <person name="Avila-Pacheco J."/>
            <person name="Jiang X."/>
            <person name="Kearney S.M."/>
            <person name="Perrotta A.R."/>
            <person name="Berdy B."/>
            <person name="Zhao S."/>
            <person name="Lieberman T.D."/>
            <person name="Swanson P.K."/>
            <person name="Smith M."/>
            <person name="Roesemann S."/>
            <person name="Alexander J.E."/>
            <person name="Rich S.A."/>
            <person name="Livny J."/>
            <person name="Vlamakis H."/>
            <person name="Clish C."/>
            <person name="Bullock K."/>
            <person name="Deik A."/>
            <person name="Scott J."/>
            <person name="Pierce K.A."/>
            <person name="Xavier R.J."/>
            <person name="Alm E.J."/>
        </authorList>
    </citation>
    <scope>NUCLEOTIDE SEQUENCE [LARGE SCALE GENOMIC DNA]</scope>
    <source>
        <strain evidence="1 2">BIOML-A160</strain>
    </source>
</reference>
<sequence length="73" mass="8387">MRKSELPLGKVKCRVLRELRIKFAQQNNIEYHPAECHHHGDCKGTCPACDAELLYLKEMSEGLEKEGIVITYN</sequence>
<name>A0A7J5JZF7_BACT4</name>
<dbReference type="Proteomes" id="UP000436825">
    <property type="component" value="Unassembled WGS sequence"/>
</dbReference>
<dbReference type="AlphaFoldDB" id="A0A7J5JZF7"/>